<accession>A0A382LYN6</accession>
<feature type="non-terminal residue" evidence="1">
    <location>
        <position position="1"/>
    </location>
</feature>
<reference evidence="1" key="1">
    <citation type="submission" date="2018-05" db="EMBL/GenBank/DDBJ databases">
        <authorList>
            <person name="Lanie J.A."/>
            <person name="Ng W.-L."/>
            <person name="Kazmierczak K.M."/>
            <person name="Andrzejewski T.M."/>
            <person name="Davidsen T.M."/>
            <person name="Wayne K.J."/>
            <person name="Tettelin H."/>
            <person name="Glass J.I."/>
            <person name="Rusch D."/>
            <person name="Podicherti R."/>
            <person name="Tsui H.-C.T."/>
            <person name="Winkler M.E."/>
        </authorList>
    </citation>
    <scope>NUCLEOTIDE SEQUENCE</scope>
</reference>
<evidence type="ECO:0000313" key="1">
    <source>
        <dbReference type="EMBL" id="SVC41653.1"/>
    </source>
</evidence>
<proteinExistence type="predicted"/>
<protein>
    <submittedName>
        <fullName evidence="1">Uncharacterized protein</fullName>
    </submittedName>
</protein>
<dbReference type="AlphaFoldDB" id="A0A382LYN6"/>
<sequence length="72" mass="7836">DRLGSEGITEPSALVDRCLDMVGAYSLPEETRSYLMDHIDKSGELKPGSESFGGIVAQTLQLIVATQEYQFA</sequence>
<dbReference type="EMBL" id="UINC01090050">
    <property type="protein sequence ID" value="SVC41653.1"/>
    <property type="molecule type" value="Genomic_DNA"/>
</dbReference>
<gene>
    <name evidence="1" type="ORF">METZ01_LOCUS294507</name>
</gene>
<name>A0A382LYN6_9ZZZZ</name>
<organism evidence="1">
    <name type="scientific">marine metagenome</name>
    <dbReference type="NCBI Taxonomy" id="408172"/>
    <lineage>
        <taxon>unclassified sequences</taxon>
        <taxon>metagenomes</taxon>
        <taxon>ecological metagenomes</taxon>
    </lineage>
</organism>